<name>A0ACC2R2B2_9NEOP</name>
<evidence type="ECO:0000313" key="2">
    <source>
        <dbReference type="Proteomes" id="UP001231649"/>
    </source>
</evidence>
<protein>
    <submittedName>
        <fullName evidence="1">Uncharacterized protein</fullName>
    </submittedName>
</protein>
<gene>
    <name evidence="1" type="ORF">PYW08_002293</name>
</gene>
<accession>A0ACC2R2B2</accession>
<dbReference type="Proteomes" id="UP001231649">
    <property type="component" value="Chromosome 12"/>
</dbReference>
<organism evidence="1 2">
    <name type="scientific">Mythimna loreyi</name>
    <dbReference type="NCBI Taxonomy" id="667449"/>
    <lineage>
        <taxon>Eukaryota</taxon>
        <taxon>Metazoa</taxon>
        <taxon>Ecdysozoa</taxon>
        <taxon>Arthropoda</taxon>
        <taxon>Hexapoda</taxon>
        <taxon>Insecta</taxon>
        <taxon>Pterygota</taxon>
        <taxon>Neoptera</taxon>
        <taxon>Endopterygota</taxon>
        <taxon>Lepidoptera</taxon>
        <taxon>Glossata</taxon>
        <taxon>Ditrysia</taxon>
        <taxon>Noctuoidea</taxon>
        <taxon>Noctuidae</taxon>
        <taxon>Noctuinae</taxon>
        <taxon>Hadenini</taxon>
        <taxon>Mythimna</taxon>
    </lineage>
</organism>
<keyword evidence="2" id="KW-1185">Reference proteome</keyword>
<comment type="caution">
    <text evidence="1">The sequence shown here is derived from an EMBL/GenBank/DDBJ whole genome shotgun (WGS) entry which is preliminary data.</text>
</comment>
<evidence type="ECO:0000313" key="1">
    <source>
        <dbReference type="EMBL" id="KAJ8730880.1"/>
    </source>
</evidence>
<proteinExistence type="predicted"/>
<dbReference type="EMBL" id="CM056788">
    <property type="protein sequence ID" value="KAJ8730880.1"/>
    <property type="molecule type" value="Genomic_DNA"/>
</dbReference>
<sequence>MLQPITALRPSISMGAKQSKRSVDISGKEAEGAGEVAAAGAGGEGRVEQLADADALKPQLNGDAHIHEQTDKQKDIDSGTPENEKDATTEKEAKVNEEEKEAAPLTNGESEQKVENGESTPTPEDGKKPKKEKVKKKWSLRSISFSRKDKPKQEKKQKEEEPKTNGESEKVPEEAAEVAPEPAVAETTEEAKTDGEVKEEKTPETPVTEPITNGSTTPESPKDESPVAEEPAAPSPVIDRPEPQPETQPEQLPVNGLSLEEPAKEIIEEEKIDESKEEPTAVATEIVPEIPAIKEVCVEQMPLIDSTPPPLPANPPPSSVASFAATTMAPESTDASLANTADNAIPPQTSDPIANDKKDDISPQPQNELTNIQTVSNEIPSPVKEDTDKVSVPIAQIEAGSETEKPLDCELPLEESPAVEIENVKTDGVTVEESSTIIKEDIENTEISENTDVEITALPSEDLEVLEDKNDISNTTEDLPSPPSPICDDADVTNSENIIEDNIDNIQVTIQETREIEVVSNHISDTEKLAPENDVDSIISEQNVKAKSKDSLGNLIETIECNGNIGEEKETSEIMPPIDSKEIKNIEPVRTATTPEDSLPPSLSEANESAAASNDASESFPLPPSELCASPPASPQEPLPVSDKLAELIPEVPDVPELKTEMLQETTGDVAVAN</sequence>
<reference evidence="1" key="1">
    <citation type="submission" date="2023-03" db="EMBL/GenBank/DDBJ databases">
        <title>Chromosome-level genomes of two armyworms, Mythimna separata and Mythimna loreyi, provide insights into the biosynthesis and reception of sex pheromones.</title>
        <authorList>
            <person name="Zhao H."/>
        </authorList>
    </citation>
    <scope>NUCLEOTIDE SEQUENCE</scope>
    <source>
        <strain evidence="1">BeijingLab</strain>
    </source>
</reference>